<dbReference type="EMBL" id="CAXAMM010041818">
    <property type="protein sequence ID" value="CAK9101401.1"/>
    <property type="molecule type" value="Genomic_DNA"/>
</dbReference>
<feature type="signal peptide" evidence="2">
    <location>
        <begin position="1"/>
        <end position="18"/>
    </location>
</feature>
<reference evidence="3 4" key="1">
    <citation type="submission" date="2024-02" db="EMBL/GenBank/DDBJ databases">
        <authorList>
            <person name="Chen Y."/>
            <person name="Shah S."/>
            <person name="Dougan E. K."/>
            <person name="Thang M."/>
            <person name="Chan C."/>
        </authorList>
    </citation>
    <scope>NUCLEOTIDE SEQUENCE [LARGE SCALE GENOMIC DNA]</scope>
</reference>
<organism evidence="3 4">
    <name type="scientific">Durusdinium trenchii</name>
    <dbReference type="NCBI Taxonomy" id="1381693"/>
    <lineage>
        <taxon>Eukaryota</taxon>
        <taxon>Sar</taxon>
        <taxon>Alveolata</taxon>
        <taxon>Dinophyceae</taxon>
        <taxon>Suessiales</taxon>
        <taxon>Symbiodiniaceae</taxon>
        <taxon>Durusdinium</taxon>
    </lineage>
</organism>
<evidence type="ECO:0000313" key="4">
    <source>
        <dbReference type="Proteomes" id="UP001642464"/>
    </source>
</evidence>
<accession>A0ABP0RL96</accession>
<feature type="chain" id="PRO_5046846088" evidence="2">
    <location>
        <begin position="19"/>
        <end position="143"/>
    </location>
</feature>
<proteinExistence type="predicted"/>
<name>A0ABP0RL96_9DINO</name>
<feature type="transmembrane region" description="Helical" evidence="1">
    <location>
        <begin position="55"/>
        <end position="77"/>
    </location>
</feature>
<keyword evidence="2" id="KW-0732">Signal</keyword>
<comment type="caution">
    <text evidence="3">The sequence shown here is derived from an EMBL/GenBank/DDBJ whole genome shotgun (WGS) entry which is preliminary data.</text>
</comment>
<evidence type="ECO:0000313" key="3">
    <source>
        <dbReference type="EMBL" id="CAK9101401.1"/>
    </source>
</evidence>
<evidence type="ECO:0000256" key="1">
    <source>
        <dbReference type="SAM" id="Phobius"/>
    </source>
</evidence>
<evidence type="ECO:0000256" key="2">
    <source>
        <dbReference type="SAM" id="SignalP"/>
    </source>
</evidence>
<keyword evidence="1" id="KW-0472">Membrane</keyword>
<keyword evidence="4" id="KW-1185">Reference proteome</keyword>
<protein>
    <submittedName>
        <fullName evidence="3">Uncharacterized protein</fullName>
    </submittedName>
</protein>
<sequence>MPGRTALLLAAAMLGAFAWQSAFVQTSGTSAKVSSPVQLRATGRAADTVDAQDEGVAPLASLSFGIMAGLLVALAGASPALAQRNQFAGSGNNDEELKKLDVGAKSSGLLKELGSTAGDPKWDAKEKLVYLADNIENKEDKQK</sequence>
<gene>
    <name evidence="3" type="ORF">SCF082_LOCUS47420</name>
</gene>
<keyword evidence="1" id="KW-0812">Transmembrane</keyword>
<dbReference type="Proteomes" id="UP001642464">
    <property type="component" value="Unassembled WGS sequence"/>
</dbReference>
<keyword evidence="1" id="KW-1133">Transmembrane helix</keyword>